<dbReference type="Proteomes" id="UP000199435">
    <property type="component" value="Unassembled WGS sequence"/>
</dbReference>
<keyword evidence="2" id="KW-1185">Reference proteome</keyword>
<reference evidence="2" key="1">
    <citation type="submission" date="2016-08" db="EMBL/GenBank/DDBJ databases">
        <authorList>
            <person name="Varghese N."/>
            <person name="Submissions Spin"/>
        </authorList>
    </citation>
    <scope>NUCLEOTIDE SEQUENCE [LARGE SCALE GENOMIC DNA]</scope>
    <source>
        <strain evidence="2">HAMBI 2971</strain>
    </source>
</reference>
<dbReference type="AlphaFoldDB" id="A0A1C3U0J8"/>
<evidence type="ECO:0000313" key="2">
    <source>
        <dbReference type="Proteomes" id="UP000199435"/>
    </source>
</evidence>
<protein>
    <submittedName>
        <fullName evidence="1">Uncharacterized protein</fullName>
    </submittedName>
</protein>
<sequence>MGILYKAEITITATVSRDRDGISIEVVVLTDAALKALKPGEKPYKVTDCAHSFAVEFLRWSVAVSGHRQTDCLFT</sequence>
<dbReference type="EMBL" id="FMAH01000001">
    <property type="protein sequence ID" value="SCB08999.1"/>
    <property type="molecule type" value="Genomic_DNA"/>
</dbReference>
<evidence type="ECO:0000313" key="1">
    <source>
        <dbReference type="EMBL" id="SCB08999.1"/>
    </source>
</evidence>
<gene>
    <name evidence="1" type="ORF">GA0061102_1001290</name>
</gene>
<organism evidence="1 2">
    <name type="scientific">Rhizobium miluonense</name>
    <dbReference type="NCBI Taxonomy" id="411945"/>
    <lineage>
        <taxon>Bacteria</taxon>
        <taxon>Pseudomonadati</taxon>
        <taxon>Pseudomonadota</taxon>
        <taxon>Alphaproteobacteria</taxon>
        <taxon>Hyphomicrobiales</taxon>
        <taxon>Rhizobiaceae</taxon>
        <taxon>Rhizobium/Agrobacterium group</taxon>
        <taxon>Rhizobium</taxon>
    </lineage>
</organism>
<proteinExistence type="predicted"/>
<name>A0A1C3U0J8_9HYPH</name>
<accession>A0A1C3U0J8</accession>